<organism evidence="1">
    <name type="scientific">bioreactor metagenome</name>
    <dbReference type="NCBI Taxonomy" id="1076179"/>
    <lineage>
        <taxon>unclassified sequences</taxon>
        <taxon>metagenomes</taxon>
        <taxon>ecological metagenomes</taxon>
    </lineage>
</organism>
<comment type="caution">
    <text evidence="1">The sequence shown here is derived from an EMBL/GenBank/DDBJ whole genome shotgun (WGS) entry which is preliminary data.</text>
</comment>
<sequence>MIRLNWKVLPKGEYPWGKLEPIVKQRVAGMSVNNRMIITNRFEKISSKKPDFVAFGAGGFSDYTVFGFQQKSIYILESMRTGNAIYVFEKDWEELSKLTKKEILDNDLHKARIIHKENWERELFGLL</sequence>
<reference evidence="1" key="1">
    <citation type="submission" date="2019-08" db="EMBL/GenBank/DDBJ databases">
        <authorList>
            <person name="Kucharzyk K."/>
            <person name="Murdoch R.W."/>
            <person name="Higgins S."/>
            <person name="Loffler F."/>
        </authorList>
    </citation>
    <scope>NUCLEOTIDE SEQUENCE</scope>
</reference>
<dbReference type="AlphaFoldDB" id="A0A645FL34"/>
<protein>
    <submittedName>
        <fullName evidence="1">Uncharacterized protein</fullName>
    </submittedName>
</protein>
<proteinExistence type="predicted"/>
<dbReference type="EMBL" id="VSSQ01059585">
    <property type="protein sequence ID" value="MPN13124.1"/>
    <property type="molecule type" value="Genomic_DNA"/>
</dbReference>
<accession>A0A645FL34</accession>
<name>A0A645FL34_9ZZZZ</name>
<evidence type="ECO:0000313" key="1">
    <source>
        <dbReference type="EMBL" id="MPN13124.1"/>
    </source>
</evidence>
<gene>
    <name evidence="1" type="ORF">SDC9_160444</name>
</gene>